<dbReference type="InterPro" id="IPR029001">
    <property type="entry name" value="ITPase-like_fam"/>
</dbReference>
<evidence type="ECO:0000256" key="3">
    <source>
        <dbReference type="ARBA" id="ARBA00022723"/>
    </source>
</evidence>
<organism evidence="13">
    <name type="scientific">Phaeocystis antarctica</name>
    <dbReference type="NCBI Taxonomy" id="33657"/>
    <lineage>
        <taxon>Eukaryota</taxon>
        <taxon>Haptista</taxon>
        <taxon>Haptophyta</taxon>
        <taxon>Prymnesiophyceae</taxon>
        <taxon>Phaeocystales</taxon>
        <taxon>Phaeocystaceae</taxon>
        <taxon>Phaeocystis</taxon>
    </lineage>
</organism>
<dbReference type="GO" id="GO:0009117">
    <property type="term" value="P:nucleotide metabolic process"/>
    <property type="evidence" value="ECO:0007669"/>
    <property type="project" value="UniProtKB-KW"/>
</dbReference>
<keyword evidence="4" id="KW-0547">Nucleotide-binding</keyword>
<proteinExistence type="predicted"/>
<dbReference type="EC" id="3.6.1.73" evidence="9"/>
<dbReference type="Pfam" id="PF01931">
    <property type="entry name" value="NTPase_I-T"/>
    <property type="match status" value="1"/>
</dbReference>
<evidence type="ECO:0000256" key="10">
    <source>
        <dbReference type="ARBA" id="ARBA00048174"/>
    </source>
</evidence>
<name>A0A7S0E7B6_9EUKA</name>
<evidence type="ECO:0000256" key="7">
    <source>
        <dbReference type="ARBA" id="ARBA00023080"/>
    </source>
</evidence>
<dbReference type="PANTHER" id="PTHR34699">
    <property type="match status" value="1"/>
</dbReference>
<evidence type="ECO:0000313" key="13">
    <source>
        <dbReference type="EMBL" id="CAD8476740.1"/>
    </source>
</evidence>
<reference evidence="13" key="1">
    <citation type="submission" date="2021-01" db="EMBL/GenBank/DDBJ databases">
        <authorList>
            <person name="Corre E."/>
            <person name="Pelletier E."/>
            <person name="Niang G."/>
            <person name="Scheremetjew M."/>
            <person name="Finn R."/>
            <person name="Kale V."/>
            <person name="Holt S."/>
            <person name="Cochrane G."/>
            <person name="Meng A."/>
            <person name="Brown T."/>
            <person name="Cohen L."/>
        </authorList>
    </citation>
    <scope>NUCLEOTIDE SEQUENCE</scope>
    <source>
        <strain evidence="13">CCMP1374</strain>
    </source>
</reference>
<sequence length="217" mass="22722">MAPLGKLVVAVGSENPVKVNSVRNAFAANFPEASLEVVGYSVPSGVDDQPWGDVQTRQGALNRAENALGAHCLAHGGAPPDYAVGLEGGVVEEKLGELHRGTPGLSASYTTCFAFMAVMSSPASLDGVRWGIARTASFALPPRITALMRGEGGKPPMELGDADDAVFADTNSKQKGGTVAKVTKGMIDRTAYYEHALHLALVPFVHDESTPGLYRDT</sequence>
<dbReference type="InterPro" id="IPR050299">
    <property type="entry name" value="YjjX_NTPase"/>
</dbReference>
<evidence type="ECO:0000256" key="2">
    <source>
        <dbReference type="ARBA" id="ARBA00001946"/>
    </source>
</evidence>
<evidence type="ECO:0000256" key="1">
    <source>
        <dbReference type="ARBA" id="ARBA00001936"/>
    </source>
</evidence>
<evidence type="ECO:0000256" key="6">
    <source>
        <dbReference type="ARBA" id="ARBA00022842"/>
    </source>
</evidence>
<dbReference type="GO" id="GO:0000166">
    <property type="term" value="F:nucleotide binding"/>
    <property type="evidence" value="ECO:0007669"/>
    <property type="project" value="UniProtKB-KW"/>
</dbReference>
<dbReference type="InterPro" id="IPR026533">
    <property type="entry name" value="NTPase/PRRC1"/>
</dbReference>
<dbReference type="AlphaFoldDB" id="A0A7S0E7B6"/>
<keyword evidence="6" id="KW-0460">Magnesium</keyword>
<comment type="cofactor">
    <cofactor evidence="1">
        <name>Mn(2+)</name>
        <dbReference type="ChEBI" id="CHEBI:29035"/>
    </cofactor>
</comment>
<keyword evidence="3" id="KW-0479">Metal-binding</keyword>
<dbReference type="SUPFAM" id="SSF52972">
    <property type="entry name" value="ITPase-like"/>
    <property type="match status" value="1"/>
</dbReference>
<keyword evidence="5" id="KW-0378">Hydrolase</keyword>
<dbReference type="EMBL" id="HBEP01008759">
    <property type="protein sequence ID" value="CAD8476740.1"/>
    <property type="molecule type" value="Transcribed_RNA"/>
</dbReference>
<feature type="domain" description="Non-canonical purine NTP phosphatase/PRRC1" evidence="12">
    <location>
        <begin position="12"/>
        <end position="205"/>
    </location>
</feature>
<dbReference type="GO" id="GO:0103023">
    <property type="term" value="F:ITPase activity"/>
    <property type="evidence" value="ECO:0007669"/>
    <property type="project" value="UniProtKB-EC"/>
</dbReference>
<dbReference type="Gene3D" id="3.90.950.10">
    <property type="match status" value="1"/>
</dbReference>
<comment type="cofactor">
    <cofactor evidence="2">
        <name>Mg(2+)</name>
        <dbReference type="ChEBI" id="CHEBI:18420"/>
    </cofactor>
</comment>
<dbReference type="GO" id="GO:0046872">
    <property type="term" value="F:metal ion binding"/>
    <property type="evidence" value="ECO:0007669"/>
    <property type="project" value="UniProtKB-KW"/>
</dbReference>
<evidence type="ECO:0000256" key="9">
    <source>
        <dbReference type="ARBA" id="ARBA00038901"/>
    </source>
</evidence>
<accession>A0A7S0E7B6</accession>
<dbReference type="PANTHER" id="PTHR34699:SF2">
    <property type="entry name" value="NON-CANONICAL PURINE NTP PHOSPHATASE_PRRC1 DOMAIN-CONTAINING PROTEIN"/>
    <property type="match status" value="1"/>
</dbReference>
<keyword evidence="7" id="KW-0546">Nucleotide metabolism</keyword>
<evidence type="ECO:0000256" key="8">
    <source>
        <dbReference type="ARBA" id="ARBA00023211"/>
    </source>
</evidence>
<comment type="catalytic activity">
    <reaction evidence="10">
        <text>ITP + H2O = IDP + phosphate + H(+)</text>
        <dbReference type="Rhea" id="RHEA:28330"/>
        <dbReference type="ChEBI" id="CHEBI:15377"/>
        <dbReference type="ChEBI" id="CHEBI:15378"/>
        <dbReference type="ChEBI" id="CHEBI:43474"/>
        <dbReference type="ChEBI" id="CHEBI:58280"/>
        <dbReference type="ChEBI" id="CHEBI:61402"/>
        <dbReference type="EC" id="3.6.1.73"/>
    </reaction>
</comment>
<dbReference type="GO" id="GO:0006772">
    <property type="term" value="P:thiamine metabolic process"/>
    <property type="evidence" value="ECO:0007669"/>
    <property type="project" value="TreeGrafter"/>
</dbReference>
<evidence type="ECO:0000256" key="4">
    <source>
        <dbReference type="ARBA" id="ARBA00022741"/>
    </source>
</evidence>
<evidence type="ECO:0000256" key="5">
    <source>
        <dbReference type="ARBA" id="ARBA00022801"/>
    </source>
</evidence>
<evidence type="ECO:0000256" key="11">
    <source>
        <dbReference type="ARBA" id="ARBA00048781"/>
    </source>
</evidence>
<keyword evidence="8" id="KW-0464">Manganese</keyword>
<evidence type="ECO:0000259" key="12">
    <source>
        <dbReference type="Pfam" id="PF01931"/>
    </source>
</evidence>
<dbReference type="FunFam" id="3.90.950.10:FF:000002">
    <property type="entry name" value="Inosine/xanthosine triphosphatase"/>
    <property type="match status" value="1"/>
</dbReference>
<comment type="catalytic activity">
    <reaction evidence="11">
        <text>XTP + H2O = XDP + phosphate + H(+)</text>
        <dbReference type="Rhea" id="RHEA:28406"/>
        <dbReference type="ChEBI" id="CHEBI:15377"/>
        <dbReference type="ChEBI" id="CHEBI:15378"/>
        <dbReference type="ChEBI" id="CHEBI:43474"/>
        <dbReference type="ChEBI" id="CHEBI:59884"/>
        <dbReference type="ChEBI" id="CHEBI:61314"/>
        <dbReference type="EC" id="3.6.1.73"/>
    </reaction>
</comment>
<gene>
    <name evidence="13" type="ORF">PANT1444_LOCUS4895</name>
</gene>
<protein>
    <recommendedName>
        <fullName evidence="9">inosine/xanthosine triphosphatase</fullName>
        <ecNumber evidence="9">3.6.1.73</ecNumber>
    </recommendedName>
</protein>